<reference evidence="5" key="2">
    <citation type="submission" date="2014-05" db="EMBL/GenBank/DDBJ databases">
        <title>Draft genome sequence of Virgibacillus massiliensis Vm-5.</title>
        <authorList>
            <person name="Khelaifia S."/>
            <person name="Croce O."/>
            <person name="Lagier J.C."/>
            <person name="Raoult D."/>
        </authorList>
    </citation>
    <scope>NUCLEOTIDE SEQUENCE [LARGE SCALE GENOMIC DNA]</scope>
    <source>
        <strain evidence="5">Vm-5</strain>
    </source>
</reference>
<evidence type="ECO:0000256" key="2">
    <source>
        <dbReference type="SAM" id="Phobius"/>
    </source>
</evidence>
<feature type="domain" description="PepSY" evidence="3">
    <location>
        <begin position="134"/>
        <end position="189"/>
    </location>
</feature>
<dbReference type="RefSeq" id="WP_021288610.1">
    <property type="nucleotide sequence ID" value="NZ_BNER01000007.1"/>
</dbReference>
<dbReference type="InterPro" id="IPR025711">
    <property type="entry name" value="PepSY"/>
</dbReference>
<dbReference type="EMBL" id="CCDP010000002">
    <property type="protein sequence ID" value="CDQ40928.1"/>
    <property type="molecule type" value="Genomic_DNA"/>
</dbReference>
<feature type="transmembrane region" description="Helical" evidence="2">
    <location>
        <begin position="7"/>
        <end position="27"/>
    </location>
</feature>
<protein>
    <submittedName>
        <fullName evidence="4">Peptidase propeptide and YPEB domain protein</fullName>
    </submittedName>
</protein>
<sequence length="200" mass="22277">MSKKIGIIVASIVGVILFGFGMIYFSVTSSGTELSKSEAEDIITSQYPGKINGEVEKDATHGYYHAVIEHNGKAYDVKIDGNTGEVLNLKKLQVPVDDHSTENQEDKNATDSKKKKNEENQNNHEKSNENEVVIDIEKAKELALEQFDGTVEDIEKDEDDGIYVYEVKVVNGEDEAEITIDASTGEIIYKDIDVEREDED</sequence>
<accession>A0A024QEG2</accession>
<dbReference type="OrthoDB" id="5361545at2"/>
<keyword evidence="2" id="KW-1133">Transmembrane helix</keyword>
<feature type="region of interest" description="Disordered" evidence="1">
    <location>
        <begin position="94"/>
        <end position="131"/>
    </location>
</feature>
<evidence type="ECO:0000313" key="5">
    <source>
        <dbReference type="Proteomes" id="UP000028875"/>
    </source>
</evidence>
<name>A0A024QEG2_9BACI</name>
<dbReference type="STRING" id="1462526.BN990_03276"/>
<dbReference type="AlphaFoldDB" id="A0A024QEG2"/>
<dbReference type="Pfam" id="PF03413">
    <property type="entry name" value="PepSY"/>
    <property type="match status" value="2"/>
</dbReference>
<evidence type="ECO:0000313" key="4">
    <source>
        <dbReference type="EMBL" id="CDQ40928.1"/>
    </source>
</evidence>
<proteinExistence type="predicted"/>
<reference evidence="4 5" key="1">
    <citation type="submission" date="2014-03" db="EMBL/GenBank/DDBJ databases">
        <authorList>
            <person name="Urmite Genomes U."/>
        </authorList>
    </citation>
    <scope>NUCLEOTIDE SEQUENCE [LARGE SCALE GENOMIC DNA]</scope>
    <source>
        <strain evidence="4 5">Vm-5</strain>
    </source>
</reference>
<comment type="caution">
    <text evidence="4">The sequence shown here is derived from an EMBL/GenBank/DDBJ whole genome shotgun (WGS) entry which is preliminary data.</text>
</comment>
<keyword evidence="2" id="KW-0812">Transmembrane</keyword>
<feature type="compositionally biased region" description="Basic and acidic residues" evidence="1">
    <location>
        <begin position="96"/>
        <end position="131"/>
    </location>
</feature>
<evidence type="ECO:0000256" key="1">
    <source>
        <dbReference type="SAM" id="MobiDB-lite"/>
    </source>
</evidence>
<feature type="domain" description="PepSY" evidence="3">
    <location>
        <begin position="34"/>
        <end position="88"/>
    </location>
</feature>
<dbReference type="Proteomes" id="UP000028875">
    <property type="component" value="Unassembled WGS sequence"/>
</dbReference>
<dbReference type="Gene3D" id="3.10.450.40">
    <property type="match status" value="2"/>
</dbReference>
<keyword evidence="5" id="KW-1185">Reference proteome</keyword>
<organism evidence="4 5">
    <name type="scientific">Virgibacillus massiliensis</name>
    <dbReference type="NCBI Taxonomy" id="1462526"/>
    <lineage>
        <taxon>Bacteria</taxon>
        <taxon>Bacillati</taxon>
        <taxon>Bacillota</taxon>
        <taxon>Bacilli</taxon>
        <taxon>Bacillales</taxon>
        <taxon>Bacillaceae</taxon>
        <taxon>Virgibacillus</taxon>
    </lineage>
</organism>
<evidence type="ECO:0000259" key="3">
    <source>
        <dbReference type="Pfam" id="PF03413"/>
    </source>
</evidence>
<dbReference type="eggNOG" id="COG3212">
    <property type="taxonomic scope" value="Bacteria"/>
</dbReference>
<keyword evidence="2" id="KW-0472">Membrane</keyword>
<gene>
    <name evidence="4" type="ORF">BN990_03276</name>
</gene>